<dbReference type="EMBL" id="DS268114">
    <property type="protein sequence ID" value="KMM73503.1"/>
    <property type="molecule type" value="Genomic_DNA"/>
</dbReference>
<dbReference type="Proteomes" id="UP000054567">
    <property type="component" value="Unassembled WGS sequence"/>
</dbReference>
<organism evidence="2 3">
    <name type="scientific">Coccidioides posadasii RMSCC 3488</name>
    <dbReference type="NCBI Taxonomy" id="454284"/>
    <lineage>
        <taxon>Eukaryota</taxon>
        <taxon>Fungi</taxon>
        <taxon>Dikarya</taxon>
        <taxon>Ascomycota</taxon>
        <taxon>Pezizomycotina</taxon>
        <taxon>Eurotiomycetes</taxon>
        <taxon>Eurotiomycetidae</taxon>
        <taxon>Onygenales</taxon>
        <taxon>Onygenaceae</taxon>
        <taxon>Coccidioides</taxon>
    </lineage>
</organism>
<feature type="transmembrane region" description="Helical" evidence="1">
    <location>
        <begin position="28"/>
        <end position="48"/>
    </location>
</feature>
<keyword evidence="1" id="KW-0472">Membrane</keyword>
<reference evidence="3" key="3">
    <citation type="journal article" date="2010" name="Genome Res.">
        <title>Population genomic sequencing of Coccidioides fungi reveals recent hybridization and transposon control.</title>
        <authorList>
            <person name="Neafsey D.E."/>
            <person name="Barker B.M."/>
            <person name="Sharpton T.J."/>
            <person name="Stajich J.E."/>
            <person name="Park D.J."/>
            <person name="Whiston E."/>
            <person name="Hung C.-Y."/>
            <person name="McMahan C."/>
            <person name="White J."/>
            <person name="Sykes S."/>
            <person name="Heiman D."/>
            <person name="Young S."/>
            <person name="Zeng Q."/>
            <person name="Abouelleil A."/>
            <person name="Aftuck L."/>
            <person name="Bessette D."/>
            <person name="Brown A."/>
            <person name="FitzGerald M."/>
            <person name="Lui A."/>
            <person name="Macdonald J.P."/>
            <person name="Priest M."/>
            <person name="Orbach M.J."/>
            <person name="Galgiani J.N."/>
            <person name="Kirkland T.N."/>
            <person name="Cole G.T."/>
            <person name="Birren B.W."/>
            <person name="Henn M.R."/>
            <person name="Taylor J.W."/>
            <person name="Rounsley S.D."/>
        </authorList>
    </citation>
    <scope>NUCLEOTIDE SEQUENCE [LARGE SCALE GENOMIC DNA]</scope>
    <source>
        <strain evidence="3">RMSCC 3488</strain>
    </source>
</reference>
<sequence>MPGNNGILVGQKSKFLDLISSAIKGRGGLFAVTALTILNILIFMNVLYQRSATAAVSNNSYTLRQPAQKSSNGSNLVKPDNLTISGLVFFGRKDRVESMHCYLERNIVDNGGWLDEVLWVVNTEDGKDLAYLETILKRSPKRYKKLNLGKKVRGPEFRQIWKHLERGKMYVKVDDDVVWLADDAIPRIVDRKFNNPNDFAVSANIINNPPLSFMHYHFGALHPYFPELDKNGDATTKISSNKAWRPSAHPYWSGPSGFTWPMDANPPARGHRWLRVKDDKAISRTPVSKLKYEVWGDTYVSWAIAAQQHYSFLENLESGNLHLYKFEPPWNMDNERIRINVLAVMADDILDSNIDSWPKERSDEEMVVMELPKMYSRPVNIVGSALAVHFNFQHQRGVVDTDLLARYRALTLEQACPPK</sequence>
<keyword evidence="1" id="KW-0812">Transmembrane</keyword>
<reference evidence="2 3" key="1">
    <citation type="submission" date="2007-06" db="EMBL/GenBank/DDBJ databases">
        <title>The Genome Sequence of Coccidioides posadasii RMSCC_3488.</title>
        <authorList>
            <consortium name="Coccidioides Genome Resources Consortium"/>
            <consortium name="The Broad Institute Genome Sequencing Platform"/>
            <person name="Henn M.R."/>
            <person name="Sykes S."/>
            <person name="Young S."/>
            <person name="Jaffe D."/>
            <person name="Berlin A."/>
            <person name="Alvarez P."/>
            <person name="Butler J."/>
            <person name="Gnerre S."/>
            <person name="Grabherr M."/>
            <person name="Mauceli E."/>
            <person name="Brockman W."/>
            <person name="Kodira C."/>
            <person name="Alvarado L."/>
            <person name="Zeng Q."/>
            <person name="Crawford M."/>
            <person name="Antoine C."/>
            <person name="Devon K."/>
            <person name="Galgiani J."/>
            <person name="Orsborn K."/>
            <person name="Lewis M.L."/>
            <person name="Nusbaum C."/>
            <person name="Galagan J."/>
            <person name="Birren B."/>
        </authorList>
    </citation>
    <scope>NUCLEOTIDE SEQUENCE [LARGE SCALE GENOMIC DNA]</scope>
    <source>
        <strain evidence="2 3">RMSCC 3488</strain>
    </source>
</reference>
<reference evidence="3" key="2">
    <citation type="journal article" date="2009" name="Genome Res.">
        <title>Comparative genomic analyses of the human fungal pathogens Coccidioides and their relatives.</title>
        <authorList>
            <person name="Sharpton T.J."/>
            <person name="Stajich J.E."/>
            <person name="Rounsley S.D."/>
            <person name="Gardner M.J."/>
            <person name="Wortman J.R."/>
            <person name="Jordar V.S."/>
            <person name="Maiti R."/>
            <person name="Kodira C.D."/>
            <person name="Neafsey D.E."/>
            <person name="Zeng Q."/>
            <person name="Hung C.-Y."/>
            <person name="McMahan C."/>
            <person name="Muszewska A."/>
            <person name="Grynberg M."/>
            <person name="Mandel M.A."/>
            <person name="Kellner E.M."/>
            <person name="Barker B.M."/>
            <person name="Galgiani J.N."/>
            <person name="Orbach M.J."/>
            <person name="Kirkland T.N."/>
            <person name="Cole G.T."/>
            <person name="Henn M.R."/>
            <person name="Birren B.W."/>
            <person name="Taylor J.W."/>
        </authorList>
    </citation>
    <scope>NUCLEOTIDE SEQUENCE [LARGE SCALE GENOMIC DNA]</scope>
    <source>
        <strain evidence="3">RMSCC 3488</strain>
    </source>
</reference>
<dbReference type="VEuPathDB" id="FungiDB:CPAG_09791"/>
<accession>A0A0J6FT12</accession>
<proteinExistence type="predicted"/>
<evidence type="ECO:0000313" key="3">
    <source>
        <dbReference type="Proteomes" id="UP000054567"/>
    </source>
</evidence>
<keyword evidence="1" id="KW-1133">Transmembrane helix</keyword>
<name>A0A0J6FT12_COCPO</name>
<protein>
    <submittedName>
        <fullName evidence="2">Uncharacterized protein</fullName>
    </submittedName>
</protein>
<evidence type="ECO:0000256" key="1">
    <source>
        <dbReference type="SAM" id="Phobius"/>
    </source>
</evidence>
<gene>
    <name evidence="2" type="ORF">CPAG_09791</name>
</gene>
<dbReference type="OrthoDB" id="5593235at2759"/>
<evidence type="ECO:0000313" key="2">
    <source>
        <dbReference type="EMBL" id="KMM73503.1"/>
    </source>
</evidence>
<dbReference type="AlphaFoldDB" id="A0A0J6FT12"/>